<evidence type="ECO:0000259" key="3">
    <source>
        <dbReference type="PROSITE" id="PS50175"/>
    </source>
</evidence>
<dbReference type="InterPro" id="IPR001995">
    <property type="entry name" value="Peptidase_A2_cat"/>
</dbReference>
<dbReference type="Pfam" id="PF12384">
    <property type="entry name" value="Peptidase_A2B"/>
    <property type="match status" value="1"/>
</dbReference>
<dbReference type="EMBL" id="KZ293494">
    <property type="protein sequence ID" value="PBK59953.1"/>
    <property type="molecule type" value="Genomic_DNA"/>
</dbReference>
<dbReference type="GO" id="GO:0004190">
    <property type="term" value="F:aspartic-type endopeptidase activity"/>
    <property type="evidence" value="ECO:0007669"/>
    <property type="project" value="UniProtKB-KW"/>
</dbReference>
<name>A0A2H3B7W6_9AGAR</name>
<dbReference type="PROSITE" id="PS00141">
    <property type="entry name" value="ASP_PROTEASE"/>
    <property type="match status" value="1"/>
</dbReference>
<dbReference type="AlphaFoldDB" id="A0A2H3B7W6"/>
<dbReference type="InterPro" id="IPR021109">
    <property type="entry name" value="Peptidase_aspartic_dom_sf"/>
</dbReference>
<accession>A0A2H3B7W6</accession>
<dbReference type="Gene3D" id="2.40.70.10">
    <property type="entry name" value="Acid Proteases"/>
    <property type="match status" value="1"/>
</dbReference>
<dbReference type="SUPFAM" id="SSF50630">
    <property type="entry name" value="Acid proteases"/>
    <property type="match status" value="1"/>
</dbReference>
<protein>
    <recommendedName>
        <fullName evidence="3">Peptidase A2 domain-containing protein</fullName>
    </recommendedName>
</protein>
<dbReference type="GO" id="GO:0006508">
    <property type="term" value="P:proteolysis"/>
    <property type="evidence" value="ECO:0007669"/>
    <property type="project" value="InterPro"/>
</dbReference>
<dbReference type="InterPro" id="IPR001969">
    <property type="entry name" value="Aspartic_peptidase_AS"/>
</dbReference>
<dbReference type="CDD" id="cd00303">
    <property type="entry name" value="retropepsin_like"/>
    <property type="match status" value="1"/>
</dbReference>
<gene>
    <name evidence="4" type="ORF">ARMSODRAFT_764952</name>
</gene>
<feature type="domain" description="Peptidase A2" evidence="3">
    <location>
        <begin position="33"/>
        <end position="129"/>
    </location>
</feature>
<proteinExistence type="predicted"/>
<evidence type="ECO:0000313" key="4">
    <source>
        <dbReference type="EMBL" id="PBK59953.1"/>
    </source>
</evidence>
<evidence type="ECO:0000256" key="2">
    <source>
        <dbReference type="ARBA" id="ARBA00022801"/>
    </source>
</evidence>
<sequence length="217" mass="24389">MRRLQERPSGCTFLGSKATQTSARINEIDGDIIKVVIDSGSDITLISQESLQAMKRSAKVRPGQKINLIQVTGTSTISQYVNLDLLFETDQGPVKINIDAYVVPGMTTPFILGNDFADQYSISMLRRDDKEGNTFKVRVLPIEKGAVSKLAAHRKSQRIKRRIRLRQREGTVRARRRVVIPPESCIKVLVDLDIDPEHTDIFIESLFCTSLTSPMYP</sequence>
<evidence type="ECO:0000313" key="5">
    <source>
        <dbReference type="Proteomes" id="UP000218334"/>
    </source>
</evidence>
<keyword evidence="2" id="KW-0378">Hydrolase</keyword>
<keyword evidence="1" id="KW-0064">Aspartyl protease</keyword>
<dbReference type="InterPro" id="IPR024650">
    <property type="entry name" value="Peptidase_A2B"/>
</dbReference>
<dbReference type="STRING" id="1076256.A0A2H3B7W6"/>
<organism evidence="4 5">
    <name type="scientific">Armillaria solidipes</name>
    <dbReference type="NCBI Taxonomy" id="1076256"/>
    <lineage>
        <taxon>Eukaryota</taxon>
        <taxon>Fungi</taxon>
        <taxon>Dikarya</taxon>
        <taxon>Basidiomycota</taxon>
        <taxon>Agaricomycotina</taxon>
        <taxon>Agaricomycetes</taxon>
        <taxon>Agaricomycetidae</taxon>
        <taxon>Agaricales</taxon>
        <taxon>Marasmiineae</taxon>
        <taxon>Physalacriaceae</taxon>
        <taxon>Armillaria</taxon>
    </lineage>
</organism>
<evidence type="ECO:0000256" key="1">
    <source>
        <dbReference type="ARBA" id="ARBA00022750"/>
    </source>
</evidence>
<dbReference type="PROSITE" id="PS50175">
    <property type="entry name" value="ASP_PROT_RETROV"/>
    <property type="match status" value="1"/>
</dbReference>
<keyword evidence="1" id="KW-0645">Protease</keyword>
<dbReference type="Proteomes" id="UP000218334">
    <property type="component" value="Unassembled WGS sequence"/>
</dbReference>
<keyword evidence="5" id="KW-1185">Reference proteome</keyword>
<reference evidence="5" key="1">
    <citation type="journal article" date="2017" name="Nat. Ecol. Evol.">
        <title>Genome expansion and lineage-specific genetic innovations in the forest pathogenic fungi Armillaria.</title>
        <authorList>
            <person name="Sipos G."/>
            <person name="Prasanna A.N."/>
            <person name="Walter M.C."/>
            <person name="O'Connor E."/>
            <person name="Balint B."/>
            <person name="Krizsan K."/>
            <person name="Kiss B."/>
            <person name="Hess J."/>
            <person name="Varga T."/>
            <person name="Slot J."/>
            <person name="Riley R."/>
            <person name="Boka B."/>
            <person name="Rigling D."/>
            <person name="Barry K."/>
            <person name="Lee J."/>
            <person name="Mihaltcheva S."/>
            <person name="LaButti K."/>
            <person name="Lipzen A."/>
            <person name="Waldron R."/>
            <person name="Moloney N.M."/>
            <person name="Sperisen C."/>
            <person name="Kredics L."/>
            <person name="Vagvoelgyi C."/>
            <person name="Patrignani A."/>
            <person name="Fitzpatrick D."/>
            <person name="Nagy I."/>
            <person name="Doyle S."/>
            <person name="Anderson J.B."/>
            <person name="Grigoriev I.V."/>
            <person name="Gueldener U."/>
            <person name="Muensterkoetter M."/>
            <person name="Nagy L.G."/>
        </authorList>
    </citation>
    <scope>NUCLEOTIDE SEQUENCE [LARGE SCALE GENOMIC DNA]</scope>
    <source>
        <strain evidence="5">28-4</strain>
    </source>
</reference>